<sequence length="82" mass="9244">MYQFLRTKSPAVFAMTSPATKPCHEDAISTMPKPDSLAAAVDLVQAPRHYHEYHLYSVQGYRSPQAFILRTLSQSQQRTMSG</sequence>
<accession>A0ACA8DBK0</accession>
<proteinExistence type="predicted"/>
<gene>
    <name evidence="1" type="ORF">CI104_22800</name>
</gene>
<evidence type="ECO:0000313" key="1">
    <source>
        <dbReference type="EMBL" id="AST81715.1"/>
    </source>
</evidence>
<protein>
    <submittedName>
        <fullName evidence="1">Uncharacterized protein</fullName>
    </submittedName>
</protein>
<dbReference type="EMBL" id="CP022695">
    <property type="protein sequence ID" value="AST81715.1"/>
    <property type="molecule type" value="Genomic_DNA"/>
</dbReference>
<organism evidence="1 2">
    <name type="scientific">Citrobacter farmeri</name>
    <dbReference type="NCBI Taxonomy" id="67824"/>
    <lineage>
        <taxon>Bacteria</taxon>
        <taxon>Pseudomonadati</taxon>
        <taxon>Pseudomonadota</taxon>
        <taxon>Gammaproteobacteria</taxon>
        <taxon>Enterobacterales</taxon>
        <taxon>Enterobacteriaceae</taxon>
        <taxon>Citrobacter</taxon>
    </lineage>
</organism>
<name>A0ACA8DBK0_9ENTR</name>
<keyword evidence="2" id="KW-1185">Reference proteome</keyword>
<dbReference type="Proteomes" id="UP000215286">
    <property type="component" value="Chromosome"/>
</dbReference>
<evidence type="ECO:0000313" key="2">
    <source>
        <dbReference type="Proteomes" id="UP000215286"/>
    </source>
</evidence>
<reference evidence="1" key="1">
    <citation type="submission" date="2017-08" db="EMBL/GenBank/DDBJ databases">
        <title>Real-time genomic and epidemiological investigation of a multi-institutional outbreak of KPC-producing Enterobacteriaceae reveals complex transmission dynamics and informs management responses.</title>
        <authorList>
            <person name="Kwong J.C."/>
            <person name="Lane C."/>
            <person name="Romanes F."/>
            <person name="Goncalves da Silva A."/>
            <person name="Easton M."/>
            <person name="Cronin K."/>
            <person name="Waters M.J."/>
            <person name="Tomita T."/>
            <person name="Stevens K."/>
            <person name="Schultz M.B."/>
            <person name="Baines S.L."/>
            <person name="Sherry N.L."/>
            <person name="Carter G."/>
            <person name="Mu A."/>
            <person name="Sait M."/>
            <person name="Ballard S.A."/>
            <person name="Seemann T."/>
            <person name="Stinear T.P."/>
            <person name="Howden B.P."/>
        </authorList>
    </citation>
    <scope>NUCLEOTIDE SEQUENCE</scope>
    <source>
        <strain evidence="1">AUSMDU00008141</strain>
    </source>
</reference>